<name>A0A4Q1KSN3_9FLAO</name>
<dbReference type="RefSeq" id="WP_129463931.1">
    <property type="nucleotide sequence ID" value="NZ_JACSXZ010000001.1"/>
</dbReference>
<dbReference type="SUPFAM" id="SSF53448">
    <property type="entry name" value="Nucleotide-diphospho-sugar transferases"/>
    <property type="match status" value="1"/>
</dbReference>
<dbReference type="EMBL" id="SBKQ01000005">
    <property type="protein sequence ID" value="RXR33087.1"/>
    <property type="molecule type" value="Genomic_DNA"/>
</dbReference>
<keyword evidence="2" id="KW-1185">Reference proteome</keyword>
<organism evidence="1 2">
    <name type="scientific">Flavobacterium piscinae</name>
    <dbReference type="NCBI Taxonomy" id="2506424"/>
    <lineage>
        <taxon>Bacteria</taxon>
        <taxon>Pseudomonadati</taxon>
        <taxon>Bacteroidota</taxon>
        <taxon>Flavobacteriia</taxon>
        <taxon>Flavobacteriales</taxon>
        <taxon>Flavobacteriaceae</taxon>
        <taxon>Flavobacterium</taxon>
    </lineage>
</organism>
<dbReference type="Gene3D" id="3.90.550.10">
    <property type="entry name" value="Spore Coat Polysaccharide Biosynthesis Protein SpsA, Chain A"/>
    <property type="match status" value="1"/>
</dbReference>
<dbReference type="AlphaFoldDB" id="A0A4Q1KSN3"/>
<proteinExistence type="predicted"/>
<evidence type="ECO:0000313" key="2">
    <source>
        <dbReference type="Proteomes" id="UP000289734"/>
    </source>
</evidence>
<accession>A0A4Q1KSN3</accession>
<evidence type="ECO:0000313" key="1">
    <source>
        <dbReference type="EMBL" id="RXR33087.1"/>
    </source>
</evidence>
<evidence type="ECO:0008006" key="3">
    <source>
        <dbReference type="Google" id="ProtNLM"/>
    </source>
</evidence>
<dbReference type="Proteomes" id="UP000289734">
    <property type="component" value="Unassembled WGS sequence"/>
</dbReference>
<dbReference type="InterPro" id="IPR029044">
    <property type="entry name" value="Nucleotide-diphossugar_trans"/>
</dbReference>
<comment type="caution">
    <text evidence="1">The sequence shown here is derived from an EMBL/GenBank/DDBJ whole genome shotgun (WGS) entry which is preliminary data.</text>
</comment>
<dbReference type="OrthoDB" id="6307329at2"/>
<sequence length="279" mass="32591">MVKTAFCSVIFPANIIYFKDFLSSLEQQTNKDFVLLLFNDGVLNLVDYLKNTHLVYKIINVKGSVSETRTQLFEYIKETSFENFIFGDTDDYFSSNRVEVCTKWLEKVDIIANDLILVSSDKTQLTGLYWENRPELKETISIESIKKYNFLGLGNTAIKKKVLPNQIKFDSNLVALDWYFFSILLQKHWKVGFTSQSVVYYRQHNANIVGRKEMTFEDFKKGFNVKLNHYISLAKINADFQELAIEYSSVSDKISEINYTNSLQNSTIKNPFWWEEIQL</sequence>
<protein>
    <recommendedName>
        <fullName evidence="3">Glycosyltransferase family 2 protein</fullName>
    </recommendedName>
</protein>
<reference evidence="2" key="1">
    <citation type="submission" date="2019-01" db="EMBL/GenBank/DDBJ databases">
        <title>Cytophagaceae bacterium strain CAR-16.</title>
        <authorList>
            <person name="Chen W.-M."/>
        </authorList>
    </citation>
    <scope>NUCLEOTIDE SEQUENCE [LARGE SCALE GENOMIC DNA]</scope>
    <source>
        <strain evidence="2">ICH-30</strain>
    </source>
</reference>
<gene>
    <name evidence="1" type="ORF">EQG68_06240</name>
</gene>